<dbReference type="PANTHER" id="PTHR34580:SF1">
    <property type="entry name" value="PROTEIN PAFC"/>
    <property type="match status" value="1"/>
</dbReference>
<feature type="domain" description="WCX" evidence="2">
    <location>
        <begin position="251"/>
        <end position="323"/>
    </location>
</feature>
<feature type="domain" description="WYL" evidence="1">
    <location>
        <begin position="146"/>
        <end position="220"/>
    </location>
</feature>
<dbReference type="InterPro" id="IPR026881">
    <property type="entry name" value="WYL_dom"/>
</dbReference>
<dbReference type="Pfam" id="PF25583">
    <property type="entry name" value="WCX"/>
    <property type="match status" value="1"/>
</dbReference>
<dbReference type="InterPro" id="IPR057727">
    <property type="entry name" value="WCX_dom"/>
</dbReference>
<keyword evidence="4" id="KW-1185">Reference proteome</keyword>
<evidence type="ECO:0000259" key="2">
    <source>
        <dbReference type="Pfam" id="PF25583"/>
    </source>
</evidence>
<dbReference type="InterPro" id="IPR051534">
    <property type="entry name" value="CBASS_pafABC_assoc_protein"/>
</dbReference>
<dbReference type="RefSeq" id="WP_213654616.1">
    <property type="nucleotide sequence ID" value="NZ_BOSL01000005.1"/>
</dbReference>
<comment type="caution">
    <text evidence="3">The sequence shown here is derived from an EMBL/GenBank/DDBJ whole genome shotgun (WGS) entry which is preliminary data.</text>
</comment>
<evidence type="ECO:0008006" key="5">
    <source>
        <dbReference type="Google" id="ProtNLM"/>
    </source>
</evidence>
<dbReference type="Pfam" id="PF13280">
    <property type="entry name" value="WYL"/>
    <property type="match status" value="1"/>
</dbReference>
<evidence type="ECO:0000313" key="4">
    <source>
        <dbReference type="Proteomes" id="UP000679992"/>
    </source>
</evidence>
<dbReference type="PROSITE" id="PS52050">
    <property type="entry name" value="WYL"/>
    <property type="match status" value="1"/>
</dbReference>
<evidence type="ECO:0000313" key="3">
    <source>
        <dbReference type="EMBL" id="GIP52933.1"/>
    </source>
</evidence>
<gene>
    <name evidence="3" type="ORF">J42TS3_19680</name>
</gene>
<sequence>MSEASNAMRLLKIREILLSLTDEDHSLTLSEINQKLQQQFGDEYTAQKNTIKSTIEQLKYSGFPIEETIGKRNTINYYHMYRKFNVYELRMLIDAVSSAKFITSAETKQLIGKIKTLTSNHLAKKLQHQISVTPEVKAQNQEVRYHIDKIHTSINERTMLTFQYGSYNVNKEFVLRHRGKIYSVIPLGLVWNNDYYYLVAKDDDSASIKHYRVDRMIQVDVSEVLFTPSDFNIADHMKQTFNMYPGDTQLIEVQFNSHLINVIIDRFGKDTLIRKVDDQTFSIKINAAVSEGLVRWLLTWGSDAKVITPQSLVDKMKEEAKKMFQHYSEGI</sequence>
<protein>
    <recommendedName>
        <fullName evidence="5">WYL domain-containing protein</fullName>
    </recommendedName>
</protein>
<organism evidence="3 4">
    <name type="scientific">Paenibacillus vini</name>
    <dbReference type="NCBI Taxonomy" id="1476024"/>
    <lineage>
        <taxon>Bacteria</taxon>
        <taxon>Bacillati</taxon>
        <taxon>Bacillota</taxon>
        <taxon>Bacilli</taxon>
        <taxon>Bacillales</taxon>
        <taxon>Paenibacillaceae</taxon>
        <taxon>Paenibacillus</taxon>
    </lineage>
</organism>
<name>A0ABQ4MAC0_9BACL</name>
<proteinExistence type="predicted"/>
<dbReference type="PANTHER" id="PTHR34580">
    <property type="match status" value="1"/>
</dbReference>
<reference evidence="3 4" key="1">
    <citation type="submission" date="2021-03" db="EMBL/GenBank/DDBJ databases">
        <title>Antimicrobial resistance genes in bacteria isolated from Japanese honey, and their potential for conferring macrolide and lincosamide resistance in the American foulbrood pathogen Paenibacillus larvae.</title>
        <authorList>
            <person name="Okamoto M."/>
            <person name="Kumagai M."/>
            <person name="Kanamori H."/>
            <person name="Takamatsu D."/>
        </authorList>
    </citation>
    <scope>NUCLEOTIDE SEQUENCE [LARGE SCALE GENOMIC DNA]</scope>
    <source>
        <strain evidence="3 4">J42TS3</strain>
    </source>
</reference>
<accession>A0ABQ4MAC0</accession>
<dbReference type="Proteomes" id="UP000679992">
    <property type="component" value="Unassembled WGS sequence"/>
</dbReference>
<evidence type="ECO:0000259" key="1">
    <source>
        <dbReference type="Pfam" id="PF13280"/>
    </source>
</evidence>
<dbReference type="EMBL" id="BOSL01000005">
    <property type="protein sequence ID" value="GIP52933.1"/>
    <property type="molecule type" value="Genomic_DNA"/>
</dbReference>